<dbReference type="AlphaFoldDB" id="A0A4V2HCE6"/>
<protein>
    <submittedName>
        <fullName evidence="1">Uncharacterized protein</fullName>
    </submittedName>
</protein>
<sequence>MVTLFYSRDFLFSIYTKYFTLSSHIKMHIVNFKLCAFLKIKFIKERVLFRCFPSILIEIGFSSNNSFS</sequence>
<organism evidence="1 2">
    <name type="scientific">Streptococcus parasuis</name>
    <dbReference type="NCBI Taxonomy" id="1501662"/>
    <lineage>
        <taxon>Bacteria</taxon>
        <taxon>Bacillati</taxon>
        <taxon>Bacillota</taxon>
        <taxon>Bacilli</taxon>
        <taxon>Lactobacillales</taxon>
        <taxon>Streptococcaceae</taxon>
        <taxon>Streptococcus</taxon>
    </lineage>
</organism>
<dbReference type="EMBL" id="SHGT01000004">
    <property type="protein sequence ID" value="TAA14859.1"/>
    <property type="molecule type" value="Genomic_DNA"/>
</dbReference>
<gene>
    <name evidence="1" type="ORF">EXW74_01395</name>
</gene>
<dbReference type="Proteomes" id="UP000291525">
    <property type="component" value="Unassembled WGS sequence"/>
</dbReference>
<evidence type="ECO:0000313" key="2">
    <source>
        <dbReference type="Proteomes" id="UP000291525"/>
    </source>
</evidence>
<name>A0A4V2HCE6_9STRE</name>
<evidence type="ECO:0000313" key="1">
    <source>
        <dbReference type="EMBL" id="TAA14859.1"/>
    </source>
</evidence>
<accession>A0A4V2HCE6</accession>
<proteinExistence type="predicted"/>
<reference evidence="1 2" key="1">
    <citation type="submission" date="2019-02" db="EMBL/GenBank/DDBJ databases">
        <title>First genome of the species Streptococcus parasuis.</title>
        <authorList>
            <person name="Stevens M.J.A."/>
            <person name="Stephan R."/>
        </authorList>
    </citation>
    <scope>NUCLEOTIDE SEQUENCE [LARGE SCALE GENOMIC DNA]</scope>
    <source>
        <strain evidence="1 2">4253</strain>
    </source>
</reference>
<comment type="caution">
    <text evidence="1">The sequence shown here is derived from an EMBL/GenBank/DDBJ whole genome shotgun (WGS) entry which is preliminary data.</text>
</comment>